<dbReference type="Gene3D" id="1.10.30.10">
    <property type="entry name" value="High mobility group box domain"/>
    <property type="match status" value="2"/>
</dbReference>
<dbReference type="Pfam" id="PF09011">
    <property type="entry name" value="HMG_box_2"/>
    <property type="match status" value="1"/>
</dbReference>
<comment type="caution">
    <text evidence="8">The sequence shown here is derived from an EMBL/GenBank/DDBJ whole genome shotgun (WGS) entry which is preliminary data.</text>
</comment>
<feature type="region of interest" description="Disordered" evidence="6">
    <location>
        <begin position="19"/>
        <end position="73"/>
    </location>
</feature>
<feature type="compositionally biased region" description="Basic and acidic residues" evidence="6">
    <location>
        <begin position="60"/>
        <end position="69"/>
    </location>
</feature>
<dbReference type="PANTHER" id="PTHR48112:SF32">
    <property type="entry name" value="HIGH MOBILITY GROUP PROTEIN B3"/>
    <property type="match status" value="1"/>
</dbReference>
<comment type="subcellular location">
    <subcellularLocation>
        <location evidence="1">Nucleus</location>
    </subcellularLocation>
</comment>
<feature type="domain" description="HMG box" evidence="7">
    <location>
        <begin position="67"/>
        <end position="133"/>
    </location>
</feature>
<dbReference type="PANTHER" id="PTHR48112">
    <property type="entry name" value="HIGH MOBILITY GROUP PROTEIN DSP1"/>
    <property type="match status" value="1"/>
</dbReference>
<evidence type="ECO:0000256" key="6">
    <source>
        <dbReference type="SAM" id="MobiDB-lite"/>
    </source>
</evidence>
<dbReference type="SMART" id="SM00398">
    <property type="entry name" value="HMG"/>
    <property type="match status" value="1"/>
</dbReference>
<evidence type="ECO:0000313" key="8">
    <source>
        <dbReference type="EMBL" id="KAJ7357636.1"/>
    </source>
</evidence>
<dbReference type="GO" id="GO:0003677">
    <property type="term" value="F:DNA binding"/>
    <property type="evidence" value="ECO:0007669"/>
    <property type="project" value="UniProtKB-UniRule"/>
</dbReference>
<dbReference type="InterPro" id="IPR009071">
    <property type="entry name" value="HMG_box_dom"/>
</dbReference>
<reference evidence="8" key="1">
    <citation type="submission" date="2023-01" db="EMBL/GenBank/DDBJ databases">
        <title>Genome assembly of the deep-sea coral Lophelia pertusa.</title>
        <authorList>
            <person name="Herrera S."/>
            <person name="Cordes E."/>
        </authorList>
    </citation>
    <scope>NUCLEOTIDE SEQUENCE</scope>
    <source>
        <strain evidence="8">USNM1676648</strain>
        <tissue evidence="8">Polyp</tissue>
    </source>
</reference>
<name>A0A9W9YM38_9CNID</name>
<dbReference type="Proteomes" id="UP001163046">
    <property type="component" value="Unassembled WGS sequence"/>
</dbReference>
<feature type="compositionally biased region" description="Basic and acidic residues" evidence="6">
    <location>
        <begin position="19"/>
        <end position="38"/>
    </location>
</feature>
<proteinExistence type="inferred from homology"/>
<evidence type="ECO:0000256" key="4">
    <source>
        <dbReference type="ARBA" id="ARBA00023242"/>
    </source>
</evidence>
<sequence>MAQQGFMLACADKWKKLSEDEKQQFKESAEKDKIRFDNEMANYTPPKTEASGKKTRKEKKMKDPNEPKRGMSSFMFFNKEIRAQMKEENPQSTITAKVLGEMWAKLEEKEKEKYEAMAKEDRERYSEEMKAFKKGDYVVPSTSQVAMEAEE</sequence>
<gene>
    <name evidence="8" type="primary">HMGB1</name>
    <name evidence="8" type="ORF">OS493_023766</name>
</gene>
<dbReference type="EMBL" id="MU827319">
    <property type="protein sequence ID" value="KAJ7357636.1"/>
    <property type="molecule type" value="Genomic_DNA"/>
</dbReference>
<comment type="similarity">
    <text evidence="2">Belongs to the HMGB family.</text>
</comment>
<keyword evidence="9" id="KW-1185">Reference proteome</keyword>
<keyword evidence="4 5" id="KW-0539">Nucleus</keyword>
<dbReference type="InterPro" id="IPR036910">
    <property type="entry name" value="HMG_box_dom_sf"/>
</dbReference>
<evidence type="ECO:0000313" key="9">
    <source>
        <dbReference type="Proteomes" id="UP001163046"/>
    </source>
</evidence>
<feature type="DNA-binding region" description="HMG box" evidence="5">
    <location>
        <begin position="1"/>
        <end position="44"/>
    </location>
</feature>
<evidence type="ECO:0000256" key="5">
    <source>
        <dbReference type="PROSITE-ProRule" id="PRU00267"/>
    </source>
</evidence>
<evidence type="ECO:0000259" key="7">
    <source>
        <dbReference type="PROSITE" id="PS50118"/>
    </source>
</evidence>
<dbReference type="OrthoDB" id="1919336at2759"/>
<organism evidence="8 9">
    <name type="scientific">Desmophyllum pertusum</name>
    <dbReference type="NCBI Taxonomy" id="174260"/>
    <lineage>
        <taxon>Eukaryota</taxon>
        <taxon>Metazoa</taxon>
        <taxon>Cnidaria</taxon>
        <taxon>Anthozoa</taxon>
        <taxon>Hexacorallia</taxon>
        <taxon>Scleractinia</taxon>
        <taxon>Caryophylliina</taxon>
        <taxon>Caryophylliidae</taxon>
        <taxon>Desmophyllum</taxon>
    </lineage>
</organism>
<protein>
    <submittedName>
        <fullName evidence="8">High mobility group box 1</fullName>
    </submittedName>
</protein>
<dbReference type="PRINTS" id="PR00886">
    <property type="entry name" value="HIGHMOBLTY12"/>
</dbReference>
<evidence type="ECO:0000256" key="1">
    <source>
        <dbReference type="ARBA" id="ARBA00004123"/>
    </source>
</evidence>
<feature type="DNA-binding region" description="HMG box" evidence="5">
    <location>
        <begin position="67"/>
        <end position="133"/>
    </location>
</feature>
<dbReference type="AlphaFoldDB" id="A0A9W9YM38"/>
<dbReference type="InterPro" id="IPR050342">
    <property type="entry name" value="HMGB"/>
</dbReference>
<keyword evidence="3 5" id="KW-0238">DNA-binding</keyword>
<dbReference type="GO" id="GO:0005634">
    <property type="term" value="C:nucleus"/>
    <property type="evidence" value="ECO:0007669"/>
    <property type="project" value="UniProtKB-SubCell"/>
</dbReference>
<evidence type="ECO:0000256" key="3">
    <source>
        <dbReference type="ARBA" id="ARBA00023125"/>
    </source>
</evidence>
<dbReference type="Pfam" id="PF00505">
    <property type="entry name" value="HMG_box"/>
    <property type="match status" value="1"/>
</dbReference>
<accession>A0A9W9YM38</accession>
<feature type="domain" description="HMG box" evidence="7">
    <location>
        <begin position="1"/>
        <end position="44"/>
    </location>
</feature>
<dbReference type="PROSITE" id="PS50118">
    <property type="entry name" value="HMG_BOX_2"/>
    <property type="match status" value="2"/>
</dbReference>
<dbReference type="SUPFAM" id="SSF47095">
    <property type="entry name" value="HMG-box"/>
    <property type="match status" value="2"/>
</dbReference>
<evidence type="ECO:0000256" key="2">
    <source>
        <dbReference type="ARBA" id="ARBA00008774"/>
    </source>
</evidence>